<sequence length="195" mass="21609">MERRKVLLGSGTVLATVLAGCGSNTDTSGESPSTGGSGEGGGKKDENKEKSDSDTGNKSDEKPADKPDDTDDGEKKKTPIPGFDREAFELESEVIEIKELTYRKRKLEVRVMIKTDDQDELIEELRELAPALRRAITDATEFLTAIEEVTFSLYDEHKNRVVGFFVDVAWLREFLRGTMSEDELIERARGTMSAA</sequence>
<dbReference type="InterPro" id="IPR058473">
    <property type="entry name" value="DUF8159"/>
</dbReference>
<organism evidence="3 4">
    <name type="scientific">Natrinema soli</name>
    <dbReference type="NCBI Taxonomy" id="1930624"/>
    <lineage>
        <taxon>Archaea</taxon>
        <taxon>Methanobacteriati</taxon>
        <taxon>Methanobacteriota</taxon>
        <taxon>Stenosarchaea group</taxon>
        <taxon>Halobacteria</taxon>
        <taxon>Halobacteriales</taxon>
        <taxon>Natrialbaceae</taxon>
        <taxon>Natrinema</taxon>
    </lineage>
</organism>
<name>A0ABD5SMN0_9EURY</name>
<feature type="region of interest" description="Disordered" evidence="1">
    <location>
        <begin position="20"/>
        <end position="83"/>
    </location>
</feature>
<gene>
    <name evidence="3" type="ORF">ACFQE6_15290</name>
</gene>
<evidence type="ECO:0000313" key="4">
    <source>
        <dbReference type="Proteomes" id="UP001596383"/>
    </source>
</evidence>
<evidence type="ECO:0000313" key="3">
    <source>
        <dbReference type="EMBL" id="MFC6766303.1"/>
    </source>
</evidence>
<evidence type="ECO:0000259" key="2">
    <source>
        <dbReference type="Pfam" id="PF26490"/>
    </source>
</evidence>
<keyword evidence="4" id="KW-1185">Reference proteome</keyword>
<dbReference type="RefSeq" id="WP_273739268.1">
    <property type="nucleotide sequence ID" value="NZ_JAQIVI010000231.1"/>
</dbReference>
<proteinExistence type="predicted"/>
<dbReference type="PROSITE" id="PS51257">
    <property type="entry name" value="PROKAR_LIPOPROTEIN"/>
    <property type="match status" value="1"/>
</dbReference>
<feature type="compositionally biased region" description="Low complexity" evidence="1">
    <location>
        <begin position="25"/>
        <end position="34"/>
    </location>
</feature>
<accession>A0ABD5SMN0</accession>
<feature type="compositionally biased region" description="Basic and acidic residues" evidence="1">
    <location>
        <begin position="41"/>
        <end position="83"/>
    </location>
</feature>
<dbReference type="EMBL" id="JBHSWV010000231">
    <property type="protein sequence ID" value="MFC6766303.1"/>
    <property type="molecule type" value="Genomic_DNA"/>
</dbReference>
<feature type="domain" description="DUF8159" evidence="2">
    <location>
        <begin position="89"/>
        <end position="193"/>
    </location>
</feature>
<protein>
    <recommendedName>
        <fullName evidence="2">DUF8159 domain-containing protein</fullName>
    </recommendedName>
</protein>
<evidence type="ECO:0000256" key="1">
    <source>
        <dbReference type="SAM" id="MobiDB-lite"/>
    </source>
</evidence>
<dbReference type="Pfam" id="PF26490">
    <property type="entry name" value="DUF8159"/>
    <property type="match status" value="1"/>
</dbReference>
<dbReference type="AlphaFoldDB" id="A0ABD5SMN0"/>
<dbReference type="Proteomes" id="UP001596383">
    <property type="component" value="Unassembled WGS sequence"/>
</dbReference>
<comment type="caution">
    <text evidence="3">The sequence shown here is derived from an EMBL/GenBank/DDBJ whole genome shotgun (WGS) entry which is preliminary data.</text>
</comment>
<reference evidence="3 4" key="1">
    <citation type="journal article" date="2019" name="Int. J. Syst. Evol. Microbiol.">
        <title>The Global Catalogue of Microorganisms (GCM) 10K type strain sequencing project: providing services to taxonomists for standard genome sequencing and annotation.</title>
        <authorList>
            <consortium name="The Broad Institute Genomics Platform"/>
            <consortium name="The Broad Institute Genome Sequencing Center for Infectious Disease"/>
            <person name="Wu L."/>
            <person name="Ma J."/>
        </authorList>
    </citation>
    <scope>NUCLEOTIDE SEQUENCE [LARGE SCALE GENOMIC DNA]</scope>
    <source>
        <strain evidence="3 4">LMG 29247</strain>
    </source>
</reference>